<organism evidence="2 3">
    <name type="scientific">Legionella anisa</name>
    <dbReference type="NCBI Taxonomy" id="28082"/>
    <lineage>
        <taxon>Bacteria</taxon>
        <taxon>Pseudomonadati</taxon>
        <taxon>Pseudomonadota</taxon>
        <taxon>Gammaproteobacteria</taxon>
        <taxon>Legionellales</taxon>
        <taxon>Legionellaceae</taxon>
        <taxon>Legionella</taxon>
    </lineage>
</organism>
<dbReference type="AlphaFoldDB" id="A0AAX0WW23"/>
<dbReference type="RefSeq" id="WP_019234936.1">
    <property type="nucleotide sequence ID" value="NZ_CAAAHR010000100.1"/>
</dbReference>
<protein>
    <submittedName>
        <fullName evidence="2">Uncharacterized protein</fullName>
    </submittedName>
</protein>
<evidence type="ECO:0000313" key="3">
    <source>
        <dbReference type="Proteomes" id="UP000192511"/>
    </source>
</evidence>
<name>A0AAX0WW23_9GAMM</name>
<gene>
    <name evidence="2" type="ORF">A6J39_016115</name>
</gene>
<evidence type="ECO:0000256" key="1">
    <source>
        <dbReference type="SAM" id="MobiDB-lite"/>
    </source>
</evidence>
<evidence type="ECO:0000313" key="2">
    <source>
        <dbReference type="EMBL" id="PNL62609.1"/>
    </source>
</evidence>
<dbReference type="Proteomes" id="UP000192511">
    <property type="component" value="Unassembled WGS sequence"/>
</dbReference>
<dbReference type="EMBL" id="NBTX02000004">
    <property type="protein sequence ID" value="PNL62609.1"/>
    <property type="molecule type" value="Genomic_DNA"/>
</dbReference>
<proteinExistence type="predicted"/>
<accession>A0AAX0WW23</accession>
<keyword evidence="3" id="KW-1185">Reference proteome</keyword>
<sequence>MPKDLFSLEQTRDYAEKAKTYARGKISGGSTHLENNTLPPAEFERLNNFMEEVRHHKDQGVKKRLASSTLEDKHWVRFETTVEVSSESHFGSCHELAFQALDYILKANSEINAEIFSIQRAASDIDSGDHEFLVLNRKQPSDPKRPETWGDDAVICDPWANKVYAAKEYRSQLEAYKYDEPNKKNRTVRFNSEQHIIDVEFYFTSNYLPRVNTVESLKSNFSSQAQSVISMLESVRFRLETEKERLKGKPKKADIISGKIQQITQKIGELNQRISDSMEKKYLGASPKANYDAAKSELTRSLHAIREIAQNVKQFSPEEQAILFKPSNPFGSTTDTQKNLKEIDEEATLRLSPELR</sequence>
<comment type="caution">
    <text evidence="2">The sequence shown here is derived from an EMBL/GenBank/DDBJ whole genome shotgun (WGS) entry which is preliminary data.</text>
</comment>
<feature type="region of interest" description="Disordered" evidence="1">
    <location>
        <begin position="327"/>
        <end position="356"/>
    </location>
</feature>
<reference evidence="2" key="1">
    <citation type="submission" date="2017-12" db="EMBL/GenBank/DDBJ databases">
        <title>FDA dAtabase for Regulatory Grade micrObial Sequences (FDA-ARGOS): Supporting development and validation of Infectious Disease Dx tests.</title>
        <authorList>
            <person name="Kerrigan L."/>
            <person name="Tallon L.J."/>
            <person name="Sadzewicz L."/>
            <person name="Sengamalay N."/>
            <person name="Ott S."/>
            <person name="Godinez A."/>
            <person name="Nagaraj S."/>
            <person name="Vavikolanu K."/>
            <person name="Vyas G."/>
            <person name="Nadendla S."/>
            <person name="Aluvathingal J."/>
            <person name="Sichtig H."/>
        </authorList>
    </citation>
    <scope>NUCLEOTIDE SEQUENCE [LARGE SCALE GENOMIC DNA]</scope>
    <source>
        <strain evidence="2">FDAARGOS_200</strain>
    </source>
</reference>
<dbReference type="GeneID" id="98064989"/>